<dbReference type="InterPro" id="IPR000673">
    <property type="entry name" value="Sig_transdc_resp-reg_Me-estase"/>
</dbReference>
<comment type="catalytic activity">
    <reaction evidence="3">
        <text>[protein]-L-glutamate 5-O-methyl ester + H2O = L-glutamyl-[protein] + methanol + H(+)</text>
        <dbReference type="Rhea" id="RHEA:23236"/>
        <dbReference type="Rhea" id="RHEA-COMP:10208"/>
        <dbReference type="Rhea" id="RHEA-COMP:10311"/>
        <dbReference type="ChEBI" id="CHEBI:15377"/>
        <dbReference type="ChEBI" id="CHEBI:15378"/>
        <dbReference type="ChEBI" id="CHEBI:17790"/>
        <dbReference type="ChEBI" id="CHEBI:29973"/>
        <dbReference type="ChEBI" id="CHEBI:82795"/>
        <dbReference type="EC" id="3.1.1.61"/>
    </reaction>
</comment>
<accession>A0A383XQ99</accession>
<evidence type="ECO:0000256" key="3">
    <source>
        <dbReference type="ARBA" id="ARBA00048267"/>
    </source>
</evidence>
<dbReference type="Pfam" id="PF01339">
    <property type="entry name" value="CheB_methylest"/>
    <property type="match status" value="1"/>
</dbReference>
<dbReference type="RefSeq" id="WP_109721489.1">
    <property type="nucleotide sequence ID" value="NZ_QEQK01000018.1"/>
</dbReference>
<dbReference type="InterPro" id="IPR035909">
    <property type="entry name" value="CheB_C"/>
</dbReference>
<dbReference type="GO" id="GO:0008984">
    <property type="term" value="F:protein-glutamate methylesterase activity"/>
    <property type="evidence" value="ECO:0007669"/>
    <property type="project" value="UniProtKB-EC"/>
</dbReference>
<feature type="domain" description="CheB-type methylesterase" evidence="5">
    <location>
        <begin position="21"/>
        <end position="211"/>
    </location>
</feature>
<dbReference type="OrthoDB" id="9793421at2"/>
<dbReference type="GO" id="GO:0006935">
    <property type="term" value="P:chemotaxis"/>
    <property type="evidence" value="ECO:0007669"/>
    <property type="project" value="InterPro"/>
</dbReference>
<keyword evidence="7" id="KW-1185">Reference proteome</keyword>
<dbReference type="Gene3D" id="3.40.50.180">
    <property type="entry name" value="Methylesterase CheB, C-terminal domain"/>
    <property type="match status" value="1"/>
</dbReference>
<organism evidence="6 7">
    <name type="scientific">Abyssibacter profundi</name>
    <dbReference type="NCBI Taxonomy" id="2182787"/>
    <lineage>
        <taxon>Bacteria</taxon>
        <taxon>Pseudomonadati</taxon>
        <taxon>Pseudomonadota</taxon>
        <taxon>Gammaproteobacteria</taxon>
        <taxon>Chromatiales</taxon>
        <taxon>Oceanococcaceae</taxon>
        <taxon>Abyssibacter</taxon>
    </lineage>
</organism>
<comment type="caution">
    <text evidence="4">Lacks conserved residue(s) required for the propagation of feature annotation.</text>
</comment>
<keyword evidence="1" id="KW-0378">Hydrolase</keyword>
<dbReference type="GO" id="GO:0005737">
    <property type="term" value="C:cytoplasm"/>
    <property type="evidence" value="ECO:0007669"/>
    <property type="project" value="InterPro"/>
</dbReference>
<dbReference type="PANTHER" id="PTHR42872:SF6">
    <property type="entry name" value="PROTEIN-GLUTAMATE METHYLESTERASE_PROTEIN-GLUTAMINE GLUTAMINASE"/>
    <property type="match status" value="1"/>
</dbReference>
<evidence type="ECO:0000256" key="4">
    <source>
        <dbReference type="PROSITE-ProRule" id="PRU00050"/>
    </source>
</evidence>
<dbReference type="EC" id="3.1.1.61" evidence="2"/>
<dbReference type="PROSITE" id="PS50122">
    <property type="entry name" value="CHEB"/>
    <property type="match status" value="1"/>
</dbReference>
<dbReference type="AlphaFoldDB" id="A0A383XQ99"/>
<dbReference type="CDD" id="cd16433">
    <property type="entry name" value="CheB"/>
    <property type="match status" value="1"/>
</dbReference>
<dbReference type="PANTHER" id="PTHR42872">
    <property type="entry name" value="PROTEIN-GLUTAMATE METHYLESTERASE/PROTEIN-GLUTAMINE GLUTAMINASE"/>
    <property type="match status" value="1"/>
</dbReference>
<evidence type="ECO:0000313" key="6">
    <source>
        <dbReference type="EMBL" id="PWN54803.1"/>
    </source>
</evidence>
<dbReference type="GO" id="GO:0000156">
    <property type="term" value="F:phosphorelay response regulator activity"/>
    <property type="evidence" value="ECO:0007669"/>
    <property type="project" value="InterPro"/>
</dbReference>
<proteinExistence type="predicted"/>
<sequence>MRNKQGEQPVRGSGDDDHAKPDIPNLLIVIGASAGGLDALMRLLDRLPPSLQATVVIATHRPPDSPGNRLAEILRRYSGVRVNEPEDGESLDCATLLVGAPSEFVTIEGDRVSIDAMHERAMRMRRIDALFESAAEFAGPNSVGVVLSGTLWDGTAGLRAISDAGGYCLIQDPDDAQFPDMPLNAIRRVEPTRIGTAEQLAKCIVEIASERRCI</sequence>
<dbReference type="SUPFAM" id="SSF52738">
    <property type="entry name" value="Methylesterase CheB, C-terminal domain"/>
    <property type="match status" value="1"/>
</dbReference>
<evidence type="ECO:0000313" key="7">
    <source>
        <dbReference type="Proteomes" id="UP000251800"/>
    </source>
</evidence>
<evidence type="ECO:0000256" key="1">
    <source>
        <dbReference type="ARBA" id="ARBA00022801"/>
    </source>
</evidence>
<protein>
    <recommendedName>
        <fullName evidence="2">protein-glutamate methylesterase</fullName>
        <ecNumber evidence="2">3.1.1.61</ecNumber>
    </recommendedName>
</protein>
<dbReference type="Proteomes" id="UP000251800">
    <property type="component" value="Unassembled WGS sequence"/>
</dbReference>
<dbReference type="EMBL" id="QEQK01000018">
    <property type="protein sequence ID" value="PWN54803.1"/>
    <property type="molecule type" value="Genomic_DNA"/>
</dbReference>
<evidence type="ECO:0000256" key="2">
    <source>
        <dbReference type="ARBA" id="ARBA00039140"/>
    </source>
</evidence>
<name>A0A383XQ99_9GAMM</name>
<comment type="caution">
    <text evidence="6">The sequence shown here is derived from an EMBL/GenBank/DDBJ whole genome shotgun (WGS) entry which is preliminary data.</text>
</comment>
<reference evidence="6 7" key="1">
    <citation type="submission" date="2018-05" db="EMBL/GenBank/DDBJ databases">
        <title>Abyssibacter profundi OUC007T gen. nov., sp. nov, a marine bacterium isolated from seawater of the Mariana Trench.</title>
        <authorList>
            <person name="Zhou S."/>
        </authorList>
    </citation>
    <scope>NUCLEOTIDE SEQUENCE [LARGE SCALE GENOMIC DNA]</scope>
    <source>
        <strain evidence="6 7">OUC007</strain>
    </source>
</reference>
<evidence type="ECO:0000259" key="5">
    <source>
        <dbReference type="PROSITE" id="PS50122"/>
    </source>
</evidence>
<gene>
    <name evidence="6" type="ORF">DEH80_15810</name>
</gene>